<sequence length="178" mass="21388">MDKKINIKFGNEIISYNLDWLQSYEDGILSLFFCHSRFVLNKIDIDHNTNLSLWKSVDLAFQVAKKNSIRLGDRIAKIFVYFSQSWTQYQRNLNYSLSKLSYIYKINFRNFFTDELDELEFVKKATEFHDLKQNKFIIEQLRKSSLNLTRKKQQAYPNMTDDDKIAMKRIFQRNQLPT</sequence>
<dbReference type="EMBL" id="CAJNOC010002559">
    <property type="protein sequence ID" value="CAF0940046.1"/>
    <property type="molecule type" value="Genomic_DNA"/>
</dbReference>
<organism evidence="1 2">
    <name type="scientific">Brachionus calyciflorus</name>
    <dbReference type="NCBI Taxonomy" id="104777"/>
    <lineage>
        <taxon>Eukaryota</taxon>
        <taxon>Metazoa</taxon>
        <taxon>Spiralia</taxon>
        <taxon>Gnathifera</taxon>
        <taxon>Rotifera</taxon>
        <taxon>Eurotatoria</taxon>
        <taxon>Monogononta</taxon>
        <taxon>Pseudotrocha</taxon>
        <taxon>Ploima</taxon>
        <taxon>Brachionidae</taxon>
        <taxon>Brachionus</taxon>
    </lineage>
</organism>
<reference evidence="1" key="1">
    <citation type="submission" date="2021-02" db="EMBL/GenBank/DDBJ databases">
        <authorList>
            <person name="Nowell W R."/>
        </authorList>
    </citation>
    <scope>NUCLEOTIDE SEQUENCE</scope>
    <source>
        <strain evidence="1">Ploen Becks lab</strain>
    </source>
</reference>
<protein>
    <submittedName>
        <fullName evidence="1">Uncharacterized protein</fullName>
    </submittedName>
</protein>
<dbReference type="AlphaFoldDB" id="A0A814CH53"/>
<name>A0A814CH53_9BILA</name>
<evidence type="ECO:0000313" key="2">
    <source>
        <dbReference type="Proteomes" id="UP000663879"/>
    </source>
</evidence>
<keyword evidence="2" id="KW-1185">Reference proteome</keyword>
<evidence type="ECO:0000313" key="1">
    <source>
        <dbReference type="EMBL" id="CAF0940046.1"/>
    </source>
</evidence>
<accession>A0A814CH53</accession>
<comment type="caution">
    <text evidence="1">The sequence shown here is derived from an EMBL/GenBank/DDBJ whole genome shotgun (WGS) entry which is preliminary data.</text>
</comment>
<gene>
    <name evidence="1" type="ORF">OXX778_LOCUS13380</name>
</gene>
<proteinExistence type="predicted"/>
<dbReference type="Proteomes" id="UP000663879">
    <property type="component" value="Unassembled WGS sequence"/>
</dbReference>